<evidence type="ECO:0000256" key="1">
    <source>
        <dbReference type="SAM" id="Phobius"/>
    </source>
</evidence>
<keyword evidence="4" id="KW-1185">Reference proteome</keyword>
<sequence length="210" mass="22660">MNRTEERLEERLRDALGAVAGTLRPGDVPPPEFAERRRARAFRRTTPMVAAAATLAVTIGAGMLAGDRLGGTDGAAPPLAPASPSTAPDGTTPAHVSVYLCVRGSDNLRCGKRDASKWERQMIEKRLKHVPFAVRVQYESRQEAYVRFKSEYAGSPGFEESTAAGDVRDSFRVWLRDTGNEAARVKHAAAVQQMLTGLPGVDEVVLEGTG</sequence>
<evidence type="ECO:0000313" key="3">
    <source>
        <dbReference type="EMBL" id="MBE1532895.1"/>
    </source>
</evidence>
<name>A0ABR9JQP7_9ACTN</name>
<feature type="domain" description="FtsX extracellular" evidence="2">
    <location>
        <begin position="95"/>
        <end position="204"/>
    </location>
</feature>
<keyword evidence="1" id="KW-0812">Transmembrane</keyword>
<gene>
    <name evidence="3" type="ORF">H4W34_002728</name>
</gene>
<dbReference type="Proteomes" id="UP000627838">
    <property type="component" value="Unassembled WGS sequence"/>
</dbReference>
<comment type="caution">
    <text evidence="3">The sequence shown here is derived from an EMBL/GenBank/DDBJ whole genome shotgun (WGS) entry which is preliminary data.</text>
</comment>
<dbReference type="RefSeq" id="WP_192759526.1">
    <property type="nucleotide sequence ID" value="NZ_JADBDZ010000001.1"/>
</dbReference>
<dbReference type="Pfam" id="PF18075">
    <property type="entry name" value="FtsX_ECD"/>
    <property type="match status" value="1"/>
</dbReference>
<keyword evidence="1" id="KW-1133">Transmembrane helix</keyword>
<evidence type="ECO:0000259" key="2">
    <source>
        <dbReference type="Pfam" id="PF18075"/>
    </source>
</evidence>
<keyword evidence="1" id="KW-0472">Membrane</keyword>
<accession>A0ABR9JQP7</accession>
<protein>
    <recommendedName>
        <fullName evidence="2">FtsX extracellular domain-containing protein</fullName>
    </recommendedName>
</protein>
<feature type="transmembrane region" description="Helical" evidence="1">
    <location>
        <begin position="46"/>
        <end position="65"/>
    </location>
</feature>
<evidence type="ECO:0000313" key="4">
    <source>
        <dbReference type="Proteomes" id="UP000627838"/>
    </source>
</evidence>
<reference evidence="3 4" key="1">
    <citation type="submission" date="2020-10" db="EMBL/GenBank/DDBJ databases">
        <title>Sequencing the genomes of 1000 actinobacteria strains.</title>
        <authorList>
            <person name="Klenk H.-P."/>
        </authorList>
    </citation>
    <scope>NUCLEOTIDE SEQUENCE [LARGE SCALE GENOMIC DNA]</scope>
    <source>
        <strain evidence="3 4">DSM 46744</strain>
    </source>
</reference>
<proteinExistence type="predicted"/>
<dbReference type="Gene3D" id="3.30.70.3040">
    <property type="match status" value="1"/>
</dbReference>
<dbReference type="InterPro" id="IPR040690">
    <property type="entry name" value="FtsX_ECD"/>
</dbReference>
<organism evidence="3 4">
    <name type="scientific">Actinomadura algeriensis</name>
    <dbReference type="NCBI Taxonomy" id="1679523"/>
    <lineage>
        <taxon>Bacteria</taxon>
        <taxon>Bacillati</taxon>
        <taxon>Actinomycetota</taxon>
        <taxon>Actinomycetes</taxon>
        <taxon>Streptosporangiales</taxon>
        <taxon>Thermomonosporaceae</taxon>
        <taxon>Actinomadura</taxon>
    </lineage>
</organism>
<dbReference type="EMBL" id="JADBDZ010000001">
    <property type="protein sequence ID" value="MBE1532895.1"/>
    <property type="molecule type" value="Genomic_DNA"/>
</dbReference>